<dbReference type="Proteomes" id="UP000286746">
    <property type="component" value="Unassembled WGS sequence"/>
</dbReference>
<reference evidence="1 2" key="1">
    <citation type="submission" date="2018-11" db="EMBL/GenBank/DDBJ databases">
        <title>Whole genome sequence of Streptomyces paromomycinus NBRC 15454(T).</title>
        <authorList>
            <person name="Komaki H."/>
            <person name="Tamura T."/>
        </authorList>
    </citation>
    <scope>NUCLEOTIDE SEQUENCE [LARGE SCALE GENOMIC DNA]</scope>
    <source>
        <strain evidence="1 2">NBRC 15454</strain>
    </source>
</reference>
<sequence length="106" mass="12047">MQPAGDAYGGIFPQLFRLGPMEDYFHGRSADVLGTTSLLGCGCGELNCWPLMARITVTDEFVIWDSFQQPYRMERDYTAFGPFRFDRNHYHDAVQALSADIRSDNT</sequence>
<name>A0A401WFY8_STREY</name>
<dbReference type="RefSeq" id="WP_246177897.1">
    <property type="nucleotide sequence ID" value="NZ_BHZD01000001.1"/>
</dbReference>
<evidence type="ECO:0000313" key="2">
    <source>
        <dbReference type="Proteomes" id="UP000286746"/>
    </source>
</evidence>
<dbReference type="EMBL" id="BHZD01000001">
    <property type="protein sequence ID" value="GCD48198.1"/>
    <property type="molecule type" value="Genomic_DNA"/>
</dbReference>
<keyword evidence="2" id="KW-1185">Reference proteome</keyword>
<proteinExistence type="predicted"/>
<comment type="caution">
    <text evidence="1">The sequence shown here is derived from an EMBL/GenBank/DDBJ whole genome shotgun (WGS) entry which is preliminary data.</text>
</comment>
<gene>
    <name evidence="1" type="ORF">GKJPGBOP_07994</name>
</gene>
<accession>A0A401WFY8</accession>
<protein>
    <submittedName>
        <fullName evidence="1">Uncharacterized protein</fullName>
    </submittedName>
</protein>
<dbReference type="AlphaFoldDB" id="A0A401WFY8"/>
<organism evidence="1 2">
    <name type="scientific">Streptomyces paromomycinus</name>
    <name type="common">Streptomyces rimosus subsp. paromomycinus</name>
    <dbReference type="NCBI Taxonomy" id="92743"/>
    <lineage>
        <taxon>Bacteria</taxon>
        <taxon>Bacillati</taxon>
        <taxon>Actinomycetota</taxon>
        <taxon>Actinomycetes</taxon>
        <taxon>Kitasatosporales</taxon>
        <taxon>Streptomycetaceae</taxon>
        <taxon>Streptomyces</taxon>
    </lineage>
</organism>
<evidence type="ECO:0000313" key="1">
    <source>
        <dbReference type="EMBL" id="GCD48198.1"/>
    </source>
</evidence>